<sequence>MELVCRLLEVSRSGYYEWLGRKPSLRRQQDQELKRRLLSLHQRYPALGLDSLYHMLKAHHSCSREKIHRLMKAVGILLYAQKAYKATTNSRHRHPIVPNLLKRQFSLLH</sequence>
<dbReference type="EMBL" id="VUNJ01000010">
    <property type="protein sequence ID" value="MST92364.1"/>
    <property type="molecule type" value="Genomic_DNA"/>
</dbReference>
<dbReference type="Proteomes" id="UP000431913">
    <property type="component" value="Unassembled WGS sequence"/>
</dbReference>
<dbReference type="PANTHER" id="PTHR46889:SF4">
    <property type="entry name" value="TRANSPOSASE INSO FOR INSERTION SEQUENCE ELEMENT IS911B-RELATED"/>
    <property type="match status" value="1"/>
</dbReference>
<dbReference type="InterPro" id="IPR050900">
    <property type="entry name" value="Transposase_IS3/IS150/IS904"/>
</dbReference>
<dbReference type="AlphaFoldDB" id="A0A6I2U896"/>
<organism evidence="1 2">
    <name type="scientific">Ruthenibacterium lactatiformans</name>
    <dbReference type="NCBI Taxonomy" id="1550024"/>
    <lineage>
        <taxon>Bacteria</taxon>
        <taxon>Bacillati</taxon>
        <taxon>Bacillota</taxon>
        <taxon>Clostridia</taxon>
        <taxon>Eubacteriales</taxon>
        <taxon>Oscillospiraceae</taxon>
        <taxon>Ruthenibacterium</taxon>
    </lineage>
</organism>
<evidence type="ECO:0008006" key="3">
    <source>
        <dbReference type="Google" id="ProtNLM"/>
    </source>
</evidence>
<accession>A0A6I2U896</accession>
<proteinExistence type="predicted"/>
<evidence type="ECO:0000313" key="1">
    <source>
        <dbReference type="EMBL" id="MST92364.1"/>
    </source>
</evidence>
<name>A0A6I2U896_9FIRM</name>
<reference evidence="1 2" key="1">
    <citation type="submission" date="2019-08" db="EMBL/GenBank/DDBJ databases">
        <title>In-depth cultivation of the pig gut microbiome towards novel bacterial diversity and tailored functional studies.</title>
        <authorList>
            <person name="Wylensek D."/>
            <person name="Hitch T.C.A."/>
            <person name="Clavel T."/>
        </authorList>
    </citation>
    <scope>NUCLEOTIDE SEQUENCE [LARGE SCALE GENOMIC DNA]</scope>
    <source>
        <strain evidence="1 2">WCA3-601-WT-6J</strain>
    </source>
</reference>
<gene>
    <name evidence="1" type="ORF">FYJ76_10525</name>
</gene>
<dbReference type="PANTHER" id="PTHR46889">
    <property type="entry name" value="TRANSPOSASE INSF FOR INSERTION SEQUENCE IS3B-RELATED"/>
    <property type="match status" value="1"/>
</dbReference>
<comment type="caution">
    <text evidence="1">The sequence shown here is derived from an EMBL/GenBank/DDBJ whole genome shotgun (WGS) entry which is preliminary data.</text>
</comment>
<evidence type="ECO:0000313" key="2">
    <source>
        <dbReference type="Proteomes" id="UP000431913"/>
    </source>
</evidence>
<dbReference type="RefSeq" id="WP_154522953.1">
    <property type="nucleotide sequence ID" value="NZ_DBEXHX010000019.1"/>
</dbReference>
<protein>
    <recommendedName>
        <fullName evidence="3">IS3 family transposase</fullName>
    </recommendedName>
</protein>